<sequence length="67" mass="7741">MTFLPFEFKHIRRDYSKVSINEKARLLPNFFLLLIFVFPFTMSQVAPGHGEVPTTTADPMISTFESM</sequence>
<dbReference type="EMBL" id="LCRN01000048">
    <property type="protein sequence ID" value="KKW35146.1"/>
    <property type="molecule type" value="Genomic_DNA"/>
</dbReference>
<reference evidence="2 3" key="1">
    <citation type="journal article" date="2015" name="Nature">
        <title>rRNA introns, odd ribosomes, and small enigmatic genomes across a large radiation of phyla.</title>
        <authorList>
            <person name="Brown C.T."/>
            <person name="Hug L.A."/>
            <person name="Thomas B.C."/>
            <person name="Sharon I."/>
            <person name="Castelle C.J."/>
            <person name="Singh A."/>
            <person name="Wilkins M.J."/>
            <person name="Williams K.H."/>
            <person name="Banfield J.F."/>
        </authorList>
    </citation>
    <scope>NUCLEOTIDE SEQUENCE [LARGE SCALE GENOMIC DNA]</scope>
</reference>
<gene>
    <name evidence="2" type="ORF">UY82_C0048G0006</name>
</gene>
<keyword evidence="1" id="KW-1133">Transmembrane helix</keyword>
<organism evidence="2 3">
    <name type="scientific">Candidatus Uhrbacteria bacterium GW2011_GWC2_53_7</name>
    <dbReference type="NCBI Taxonomy" id="1618986"/>
    <lineage>
        <taxon>Bacteria</taxon>
        <taxon>Candidatus Uhriibacteriota</taxon>
    </lineage>
</organism>
<protein>
    <submittedName>
        <fullName evidence="2">Uncharacterized protein</fullName>
    </submittedName>
</protein>
<accession>A0A0G1XW18</accession>
<name>A0A0G1XW18_9BACT</name>
<keyword evidence="1" id="KW-0812">Transmembrane</keyword>
<dbReference type="Proteomes" id="UP000033865">
    <property type="component" value="Unassembled WGS sequence"/>
</dbReference>
<evidence type="ECO:0000313" key="2">
    <source>
        <dbReference type="EMBL" id="KKW35146.1"/>
    </source>
</evidence>
<comment type="caution">
    <text evidence="2">The sequence shown here is derived from an EMBL/GenBank/DDBJ whole genome shotgun (WGS) entry which is preliminary data.</text>
</comment>
<proteinExistence type="predicted"/>
<evidence type="ECO:0000256" key="1">
    <source>
        <dbReference type="SAM" id="Phobius"/>
    </source>
</evidence>
<dbReference type="AlphaFoldDB" id="A0A0G1XW18"/>
<keyword evidence="1" id="KW-0472">Membrane</keyword>
<feature type="transmembrane region" description="Helical" evidence="1">
    <location>
        <begin position="26"/>
        <end position="46"/>
    </location>
</feature>
<evidence type="ECO:0000313" key="3">
    <source>
        <dbReference type="Proteomes" id="UP000033865"/>
    </source>
</evidence>